<sequence>MISVDKERTGVTQIAGSFTFTNVSIYIVDLKRVRPFGPPSANGKSHLISSQVELNGSPDEGEPPDPGGGELDQANIQSQEDYRIIFRSNNNNKHEVSSKSVEIQTKAPPSQPFLPPLESPVKKQFVRPCEARLTNPVRPLEKCPSVDTRPTVSVVRPVAKPVIFPDLKPSAVLSDNTPDFVPDLRERPAGLDLEDFYPRELYVQPYLQESLKTGIPPHPELTEPEAMTAILRGHQPMLTVLNHRRKHLQIVLAQWAAKDVRVGRHRLVGRSDVRLSWHRIVGSFTRSHSPEASRHVFSSPQM</sequence>
<evidence type="ECO:0000313" key="2">
    <source>
        <dbReference type="EMBL" id="UYV60764.1"/>
    </source>
</evidence>
<keyword evidence="3" id="KW-1185">Reference proteome</keyword>
<reference evidence="2 3" key="1">
    <citation type="submission" date="2022-01" db="EMBL/GenBank/DDBJ databases">
        <title>A chromosomal length assembly of Cordylochernes scorpioides.</title>
        <authorList>
            <person name="Zeh D."/>
            <person name="Zeh J."/>
        </authorList>
    </citation>
    <scope>NUCLEOTIDE SEQUENCE [LARGE SCALE GENOMIC DNA]</scope>
    <source>
        <strain evidence="2">IN4F17</strain>
        <tissue evidence="2">Whole Body</tissue>
    </source>
</reference>
<proteinExistence type="predicted"/>
<feature type="region of interest" description="Disordered" evidence="1">
    <location>
        <begin position="53"/>
        <end position="73"/>
    </location>
</feature>
<dbReference type="EMBL" id="CP092863">
    <property type="protein sequence ID" value="UYV60764.1"/>
    <property type="molecule type" value="Genomic_DNA"/>
</dbReference>
<protein>
    <submittedName>
        <fullName evidence="2">KATNB1</fullName>
    </submittedName>
</protein>
<feature type="compositionally biased region" description="Pro residues" evidence="1">
    <location>
        <begin position="109"/>
        <end position="118"/>
    </location>
</feature>
<dbReference type="Proteomes" id="UP001235939">
    <property type="component" value="Chromosome 01"/>
</dbReference>
<feature type="region of interest" description="Disordered" evidence="1">
    <location>
        <begin position="93"/>
        <end position="118"/>
    </location>
</feature>
<evidence type="ECO:0000313" key="3">
    <source>
        <dbReference type="Proteomes" id="UP001235939"/>
    </source>
</evidence>
<accession>A0ABY6JVY0</accession>
<gene>
    <name evidence="2" type="ORF">LAZ67_1002185</name>
</gene>
<evidence type="ECO:0000256" key="1">
    <source>
        <dbReference type="SAM" id="MobiDB-lite"/>
    </source>
</evidence>
<name>A0ABY6JVY0_9ARAC</name>
<organism evidence="2 3">
    <name type="scientific">Cordylochernes scorpioides</name>
    <dbReference type="NCBI Taxonomy" id="51811"/>
    <lineage>
        <taxon>Eukaryota</taxon>
        <taxon>Metazoa</taxon>
        <taxon>Ecdysozoa</taxon>
        <taxon>Arthropoda</taxon>
        <taxon>Chelicerata</taxon>
        <taxon>Arachnida</taxon>
        <taxon>Pseudoscorpiones</taxon>
        <taxon>Cheliferoidea</taxon>
        <taxon>Chernetidae</taxon>
        <taxon>Cordylochernes</taxon>
    </lineage>
</organism>